<feature type="region of interest" description="Disordered" evidence="1">
    <location>
        <begin position="1759"/>
        <end position="1790"/>
    </location>
</feature>
<dbReference type="InterPro" id="IPR043472">
    <property type="entry name" value="Macro_dom-like"/>
</dbReference>
<feature type="region of interest" description="Disordered" evidence="1">
    <location>
        <begin position="1341"/>
        <end position="1363"/>
    </location>
</feature>
<evidence type="ECO:0000256" key="1">
    <source>
        <dbReference type="SAM" id="MobiDB-lite"/>
    </source>
</evidence>
<dbReference type="Pfam" id="PF01661">
    <property type="entry name" value="Macro"/>
    <property type="match status" value="2"/>
</dbReference>
<comment type="caution">
    <text evidence="3">The sequence shown here is derived from an EMBL/GenBank/DDBJ whole genome shotgun (WGS) entry which is preliminary data.</text>
</comment>
<feature type="region of interest" description="Disordered" evidence="1">
    <location>
        <begin position="548"/>
        <end position="567"/>
    </location>
</feature>
<feature type="domain" description="Macro" evidence="2">
    <location>
        <begin position="1001"/>
        <end position="1182"/>
    </location>
</feature>
<evidence type="ECO:0000313" key="4">
    <source>
        <dbReference type="Proteomes" id="UP000813461"/>
    </source>
</evidence>
<protein>
    <recommendedName>
        <fullName evidence="2">Macro domain-containing protein</fullName>
    </recommendedName>
</protein>
<dbReference type="EMBL" id="JAGMVJ010000009">
    <property type="protein sequence ID" value="KAH7087605.1"/>
    <property type="molecule type" value="Genomic_DNA"/>
</dbReference>
<dbReference type="Proteomes" id="UP000813461">
    <property type="component" value="Unassembled WGS sequence"/>
</dbReference>
<reference evidence="3" key="1">
    <citation type="journal article" date="2021" name="Nat. Commun.">
        <title>Genetic determinants of endophytism in the Arabidopsis root mycobiome.</title>
        <authorList>
            <person name="Mesny F."/>
            <person name="Miyauchi S."/>
            <person name="Thiergart T."/>
            <person name="Pickel B."/>
            <person name="Atanasova L."/>
            <person name="Karlsson M."/>
            <person name="Huettel B."/>
            <person name="Barry K.W."/>
            <person name="Haridas S."/>
            <person name="Chen C."/>
            <person name="Bauer D."/>
            <person name="Andreopoulos W."/>
            <person name="Pangilinan J."/>
            <person name="LaButti K."/>
            <person name="Riley R."/>
            <person name="Lipzen A."/>
            <person name="Clum A."/>
            <person name="Drula E."/>
            <person name="Henrissat B."/>
            <person name="Kohler A."/>
            <person name="Grigoriev I.V."/>
            <person name="Martin F.M."/>
            <person name="Hacquard S."/>
        </authorList>
    </citation>
    <scope>NUCLEOTIDE SEQUENCE</scope>
    <source>
        <strain evidence="3">MPI-SDFR-AT-0120</strain>
    </source>
</reference>
<feature type="domain" description="Macro" evidence="2">
    <location>
        <begin position="577"/>
        <end position="767"/>
    </location>
</feature>
<evidence type="ECO:0000313" key="3">
    <source>
        <dbReference type="EMBL" id="KAH7087605.1"/>
    </source>
</evidence>
<dbReference type="OrthoDB" id="6133115at2759"/>
<proteinExistence type="predicted"/>
<feature type="compositionally biased region" description="Acidic residues" evidence="1">
    <location>
        <begin position="110"/>
        <end position="131"/>
    </location>
</feature>
<dbReference type="SMART" id="SM00506">
    <property type="entry name" value="A1pp"/>
    <property type="match status" value="2"/>
</dbReference>
<dbReference type="PANTHER" id="PTHR11106">
    <property type="entry name" value="GANGLIOSIDE INDUCED DIFFERENTIATION ASSOCIATED PROTEIN 2-RELATED"/>
    <property type="match status" value="1"/>
</dbReference>
<feature type="region of interest" description="Disordered" evidence="1">
    <location>
        <begin position="493"/>
        <end position="543"/>
    </location>
</feature>
<feature type="region of interest" description="Disordered" evidence="1">
    <location>
        <begin position="1494"/>
        <end position="1515"/>
    </location>
</feature>
<name>A0A8K0R4R2_9PLEO</name>
<dbReference type="Pfam" id="PF26082">
    <property type="entry name" value="zf-C2H2_AcuF"/>
    <property type="match status" value="1"/>
</dbReference>
<dbReference type="InterPro" id="IPR002589">
    <property type="entry name" value="Macro_dom"/>
</dbReference>
<sequence length="1802" mass="201349">MSSIRIATASNVRAFQNLANALVTSAGEWANLIDSEGLEDEIGRFRVWSGNLGALQKGHSSLDYRLRDSPLLSSNALKFLKELEDNLNEAVAVVSGARLPYEAQPKPEQTDEDEDNDDDFFDDDDDDEDEDGSTRTELSMRSAEIVDIIDNLYKLSVRIRTPTIRSRSLKAATYKPKDPETGVDILSTYAGYDLQHVKELLWHLRQPHQPEAENREFDYLTDRLSAAVTLRRRQFKYWKRHRDKLGMSTVTEEGGNQPAPIRPDPPPRIDTLEAQPDMPIVFTPKEAPSQMTGKTLLSGTEATQHYQSLDEIIDTKSVTSYAVTVKDLHGKGVELPPPPRAADGDKDFECPYCYIICPARYGRGRAWRTHLLQDLQPYVCTYPDCESSEQLFRSRREWAEHEASHRKAWRCPEHPTAIYKTSNGLEEHLRREHSDSFPDSQLPAIVKVGETTTVDVRPSCPICFATTTTEGLGDFHNHIANHLERIATFALPTGTEDESDGASSAASRGRSDSDSSRNISDLSLPSDVTVESDDLRKQAQAEEDRISAALDGGIERAPEGNQTRDRATLSRRLLQRDQSVAPNDAYNQIVSFCHHDITKLKVDAIVNSTNRRIKLTSGSTLNNTILRAAGPGLTSEAGAKDRPTADQAILTRGYELPSKHVIHVSRPGYAVHKGYKSFEGTKQFNQLIDCYRSAFKVAIEYGVKSIAFPCIGTGGVGFPPRVAARIALQEIREYLDARPENHFERIIFCVNTPADEQAYLDFFPVYFPPTHGDLDAARSSVWTEDRGALALQVLDTRGMVQKVFADLNIGLSLSVTDFPQSILTSLSGIDSSLSSIRRYLVWSKELNTSLQDLKLACTVMQLFSGSITEIIELANDHANLGQRSDKSIWDDFVSDMLDRHGTDPTSLLEVCRSFFVWLDQSITVEYVELDDIPEKRRKLERYKYWVRDARGGTGNQPHLDEVLYTREFQRETIAHARDTVKLHQIRSIQQLYKLGELQEKPTLAHPSAIFNNAVCLAREDITKLEVDILVSSTDMTFAGMGTLDRSVFLKGGIELRQAVAAFGTCKEGDVKVTKGYLLPAKHVFHVIPPEQLRKDTKSILRNIYREILQTAVAIRATSIAMPSIAGTGMLNYPRRDVASIAMEEVKRFLETADPNSLLEKIIFVVYSSNDEFIYKSLVPVYFPPIDLYANRALPTSAPAEASSSVGGSTETPKRTLFGSINDAVRSVRFGKTPEPSRSITPHEEHSLIQFESHAKDCKTCKDIRRLYVEGRDLCEKGYPLAQTVLWHMDLQMNLQMDRAVYQKPDANGLRSKLDVPADMFPISMSLLEVVEMSYRDGKRSQPFVTPNQSFSTSAEGQAEDNTVPPGVTIHRAEVEVPLHRQQDPYRARVLEWSEEGAEWRLLSPEQYYVSAHADRVELHKRNTLLYTYHFGPHTNVKRRKTTPEVILYKVKSWSTGAHQKVSLLFQCSSDADCKSLRSKLQEVIGQSEHIVADADSEDEGPLPAHLRSDEDGTVEDPTATERWNLIRDELASVKRASGGLSDLQTKMERLSAATSTLNPDRRGREVAFDLYDASRSPLATRILLCLMADLKSRPGSYIGLKLDKIVSAVRATSAEVHAALDELEGEGQIHKTVDDNTWVVSHPPHDLPVLSTDELQEDLVGSDLLMGTGQQRASAEVENASQESLADRDARKVYEFLVQKGGSTLVGALHVDDIADGVHLTGSQVRAALESLEKQGKAHVPAIDLDNWWIATPQKGTNTDAHQYQHQQGAQSQSTPLEASNQAAEDETQNPECKYRVRHFSC</sequence>
<accession>A0A8K0R4R2</accession>
<feature type="compositionally biased region" description="Basic and acidic residues" evidence="1">
    <location>
        <begin position="533"/>
        <end position="543"/>
    </location>
</feature>
<dbReference type="PANTHER" id="PTHR11106:SF27">
    <property type="entry name" value="MACRO DOMAIN-CONTAINING PROTEIN"/>
    <property type="match status" value="1"/>
</dbReference>
<dbReference type="Gene3D" id="3.40.220.10">
    <property type="entry name" value="Leucine Aminopeptidase, subunit E, domain 1"/>
    <property type="match status" value="2"/>
</dbReference>
<feature type="compositionally biased region" description="Basic and acidic residues" evidence="1">
    <location>
        <begin position="553"/>
        <end position="567"/>
    </location>
</feature>
<dbReference type="SUPFAM" id="SSF52949">
    <property type="entry name" value="Macro domain-like"/>
    <property type="match status" value="2"/>
</dbReference>
<feature type="compositionally biased region" description="Low complexity" evidence="1">
    <location>
        <begin position="1761"/>
        <end position="1774"/>
    </location>
</feature>
<organism evidence="3 4">
    <name type="scientific">Paraphoma chrysanthemicola</name>
    <dbReference type="NCBI Taxonomy" id="798071"/>
    <lineage>
        <taxon>Eukaryota</taxon>
        <taxon>Fungi</taxon>
        <taxon>Dikarya</taxon>
        <taxon>Ascomycota</taxon>
        <taxon>Pezizomycotina</taxon>
        <taxon>Dothideomycetes</taxon>
        <taxon>Pleosporomycetidae</taxon>
        <taxon>Pleosporales</taxon>
        <taxon>Pleosporineae</taxon>
        <taxon>Phaeosphaeriaceae</taxon>
        <taxon>Paraphoma</taxon>
    </lineage>
</organism>
<gene>
    <name evidence="3" type="ORF">FB567DRAFT_442937</name>
</gene>
<dbReference type="InterPro" id="IPR058925">
    <property type="entry name" value="zf-C2H2_AcuF"/>
</dbReference>
<dbReference type="PROSITE" id="PS51154">
    <property type="entry name" value="MACRO"/>
    <property type="match status" value="2"/>
</dbReference>
<feature type="compositionally biased region" description="Polar residues" evidence="1">
    <location>
        <begin position="1342"/>
        <end position="1355"/>
    </location>
</feature>
<evidence type="ECO:0000259" key="2">
    <source>
        <dbReference type="PROSITE" id="PS51154"/>
    </source>
</evidence>
<feature type="region of interest" description="Disordered" evidence="1">
    <location>
        <begin position="98"/>
        <end position="137"/>
    </location>
</feature>
<keyword evidence="4" id="KW-1185">Reference proteome</keyword>